<proteinExistence type="predicted"/>
<keyword evidence="1" id="KW-0472">Membrane</keyword>
<dbReference type="Pfam" id="PF14559">
    <property type="entry name" value="TPR_19"/>
    <property type="match status" value="1"/>
</dbReference>
<keyword evidence="1" id="KW-0812">Transmembrane</keyword>
<evidence type="ECO:0000313" key="2">
    <source>
        <dbReference type="EMBL" id="TXD74845.1"/>
    </source>
</evidence>
<keyword evidence="3" id="KW-1185">Reference proteome</keyword>
<dbReference type="Proteomes" id="UP000321497">
    <property type="component" value="Unassembled WGS sequence"/>
</dbReference>
<dbReference type="InterPro" id="IPR011990">
    <property type="entry name" value="TPR-like_helical_dom_sf"/>
</dbReference>
<dbReference type="OrthoDB" id="1451921at2"/>
<dbReference type="RefSeq" id="WP_111842928.1">
    <property type="nucleotide sequence ID" value="NZ_UEGI01000001.1"/>
</dbReference>
<organism evidence="2 3">
    <name type="scientific">Aequorivita antarctica</name>
    <dbReference type="NCBI Taxonomy" id="153266"/>
    <lineage>
        <taxon>Bacteria</taxon>
        <taxon>Pseudomonadati</taxon>
        <taxon>Bacteroidota</taxon>
        <taxon>Flavobacteriia</taxon>
        <taxon>Flavobacteriales</taxon>
        <taxon>Flavobacteriaceae</taxon>
        <taxon>Aequorivita</taxon>
    </lineage>
</organism>
<name>A0A5C6Z3U0_9FLAO</name>
<keyword evidence="1" id="KW-1133">Transmembrane helix</keyword>
<gene>
    <name evidence="2" type="ORF">ESU54_01245</name>
</gene>
<accession>A0A5C6Z3U0</accession>
<sequence length="244" mass="27681">MDPNNKIQNNQETQELIDAYLLGTQDSDAQADFKERMKLFPEFRALVEEQKAIIKGVEEHTLKNSLEDFHEEIVDMPEKNWFSPSWLALAASFLILISVSTWAILSSGNSPQKVFAANFKPDPGLPTTMSTSSNYDFYYGMVNYKRKEYGEAISRWETLYAANPENDTVVYFLGVANLANGNARQARKYLQSAKGKTESAFYEDAQYYLALALLKENKIEEAKQTLFKSTSPANIVLLKELKSL</sequence>
<dbReference type="SUPFAM" id="SSF48452">
    <property type="entry name" value="TPR-like"/>
    <property type="match status" value="1"/>
</dbReference>
<dbReference type="AlphaFoldDB" id="A0A5C6Z3U0"/>
<feature type="transmembrane region" description="Helical" evidence="1">
    <location>
        <begin position="86"/>
        <end position="105"/>
    </location>
</feature>
<comment type="caution">
    <text evidence="2">The sequence shown here is derived from an EMBL/GenBank/DDBJ whole genome shotgun (WGS) entry which is preliminary data.</text>
</comment>
<evidence type="ECO:0000256" key="1">
    <source>
        <dbReference type="SAM" id="Phobius"/>
    </source>
</evidence>
<evidence type="ECO:0000313" key="3">
    <source>
        <dbReference type="Proteomes" id="UP000321497"/>
    </source>
</evidence>
<dbReference type="Gene3D" id="1.25.40.10">
    <property type="entry name" value="Tetratricopeptide repeat domain"/>
    <property type="match status" value="1"/>
</dbReference>
<dbReference type="EMBL" id="VORT01000001">
    <property type="protein sequence ID" value="TXD74845.1"/>
    <property type="molecule type" value="Genomic_DNA"/>
</dbReference>
<protein>
    <submittedName>
        <fullName evidence="2">Uncharacterized protein</fullName>
    </submittedName>
</protein>
<reference evidence="2 3" key="1">
    <citation type="submission" date="2019-08" db="EMBL/GenBank/DDBJ databases">
        <title>Genome of Aequorivita antarctica SW49 (type strain).</title>
        <authorList>
            <person name="Bowman J.P."/>
        </authorList>
    </citation>
    <scope>NUCLEOTIDE SEQUENCE [LARGE SCALE GENOMIC DNA]</scope>
    <source>
        <strain evidence="2 3">SW49</strain>
    </source>
</reference>